<dbReference type="GO" id="GO:0016491">
    <property type="term" value="F:oxidoreductase activity"/>
    <property type="evidence" value="ECO:0007669"/>
    <property type="project" value="UniProtKB-KW"/>
</dbReference>
<dbReference type="InterPro" id="IPR015881">
    <property type="entry name" value="ARHD_Rieske_2Fe_2S"/>
</dbReference>
<dbReference type="Proteomes" id="UP000254889">
    <property type="component" value="Chromosome"/>
</dbReference>
<evidence type="ECO:0000256" key="4">
    <source>
        <dbReference type="ARBA" id="ARBA00023004"/>
    </source>
</evidence>
<feature type="region of interest" description="Disordered" evidence="6">
    <location>
        <begin position="411"/>
        <end position="433"/>
    </location>
</feature>
<dbReference type="PANTHER" id="PTHR21266">
    <property type="entry name" value="IRON-SULFUR DOMAIN CONTAINING PROTEIN"/>
    <property type="match status" value="1"/>
</dbReference>
<gene>
    <name evidence="8" type="ORF">DW352_18640</name>
</gene>
<dbReference type="InterPro" id="IPR017941">
    <property type="entry name" value="Rieske_2Fe-2S"/>
</dbReference>
<dbReference type="CDD" id="cd03479">
    <property type="entry name" value="Rieske_RO_Alpha_PhDO_like"/>
    <property type="match status" value="1"/>
</dbReference>
<dbReference type="GO" id="GO:0005506">
    <property type="term" value="F:iron ion binding"/>
    <property type="evidence" value="ECO:0007669"/>
    <property type="project" value="InterPro"/>
</dbReference>
<protein>
    <submittedName>
        <fullName evidence="8">MarR family transcriptional regulator</fullName>
    </submittedName>
</protein>
<dbReference type="Pfam" id="PF00355">
    <property type="entry name" value="Rieske"/>
    <property type="match status" value="1"/>
</dbReference>
<keyword evidence="3" id="KW-0560">Oxidoreductase</keyword>
<dbReference type="GO" id="GO:0051537">
    <property type="term" value="F:2 iron, 2 sulfur cluster binding"/>
    <property type="evidence" value="ECO:0007669"/>
    <property type="project" value="UniProtKB-KW"/>
</dbReference>
<dbReference type="PANTHER" id="PTHR21266:SF59">
    <property type="entry name" value="BLR4922 PROTEIN"/>
    <property type="match status" value="1"/>
</dbReference>
<dbReference type="InterPro" id="IPR045623">
    <property type="entry name" value="LigXa_C"/>
</dbReference>
<proteinExistence type="predicted"/>
<evidence type="ECO:0000256" key="6">
    <source>
        <dbReference type="SAM" id="MobiDB-lite"/>
    </source>
</evidence>
<dbReference type="Pfam" id="PF19301">
    <property type="entry name" value="LigXa_C"/>
    <property type="match status" value="1"/>
</dbReference>
<dbReference type="InterPro" id="IPR036922">
    <property type="entry name" value="Rieske_2Fe-2S_sf"/>
</dbReference>
<dbReference type="RefSeq" id="WP_115692732.1">
    <property type="nucleotide sequence ID" value="NZ_CP031417.1"/>
</dbReference>
<dbReference type="Gene3D" id="2.102.10.10">
    <property type="entry name" value="Rieske [2Fe-2S] iron-sulphur domain"/>
    <property type="match status" value="1"/>
</dbReference>
<dbReference type="SUPFAM" id="SSF55961">
    <property type="entry name" value="Bet v1-like"/>
    <property type="match status" value="1"/>
</dbReference>
<dbReference type="KEGG" id="ptaw:DW352_18640"/>
<keyword evidence="9" id="KW-1185">Reference proteome</keyword>
<feature type="domain" description="Rieske" evidence="7">
    <location>
        <begin position="26"/>
        <end position="132"/>
    </location>
</feature>
<dbReference type="InterPro" id="IPR050584">
    <property type="entry name" value="Cholesterol_7-desaturase"/>
</dbReference>
<keyword evidence="1" id="KW-0001">2Fe-2S</keyword>
<evidence type="ECO:0000256" key="2">
    <source>
        <dbReference type="ARBA" id="ARBA00022723"/>
    </source>
</evidence>
<dbReference type="PROSITE" id="PS51296">
    <property type="entry name" value="RIESKE"/>
    <property type="match status" value="1"/>
</dbReference>
<keyword evidence="2" id="KW-0479">Metal-binding</keyword>
<evidence type="ECO:0000313" key="8">
    <source>
        <dbReference type="EMBL" id="AXK82353.1"/>
    </source>
</evidence>
<evidence type="ECO:0000256" key="3">
    <source>
        <dbReference type="ARBA" id="ARBA00023002"/>
    </source>
</evidence>
<organism evidence="8 9">
    <name type="scientific">Pseudolabrys taiwanensis</name>
    <dbReference type="NCBI Taxonomy" id="331696"/>
    <lineage>
        <taxon>Bacteria</taxon>
        <taxon>Pseudomonadati</taxon>
        <taxon>Pseudomonadota</taxon>
        <taxon>Alphaproteobacteria</taxon>
        <taxon>Hyphomicrobiales</taxon>
        <taxon>Xanthobacteraceae</taxon>
        <taxon>Pseudolabrys</taxon>
    </lineage>
</organism>
<keyword evidence="5" id="KW-0411">Iron-sulfur</keyword>
<evidence type="ECO:0000259" key="7">
    <source>
        <dbReference type="PROSITE" id="PS51296"/>
    </source>
</evidence>
<reference evidence="8 9" key="1">
    <citation type="submission" date="2018-07" db="EMBL/GenBank/DDBJ databases">
        <authorList>
            <person name="Quirk P.G."/>
            <person name="Krulwich T.A."/>
        </authorList>
    </citation>
    <scope>NUCLEOTIDE SEQUENCE [LARGE SCALE GENOMIC DNA]</scope>
    <source>
        <strain evidence="8 9">CC-BB4</strain>
    </source>
</reference>
<evidence type="ECO:0000313" key="9">
    <source>
        <dbReference type="Proteomes" id="UP000254889"/>
    </source>
</evidence>
<keyword evidence="4" id="KW-0408">Iron</keyword>
<evidence type="ECO:0000256" key="1">
    <source>
        <dbReference type="ARBA" id="ARBA00022714"/>
    </source>
</evidence>
<accession>A0A345ZZK6</accession>
<name>A0A345ZZK6_9HYPH</name>
<dbReference type="OrthoDB" id="9800776at2"/>
<sequence length="433" mass="48083">MTPEENDLLCRVEGDAPMGQIMRRHWVAACLSEELTADGKPIRARVLGEDLVVFRDSKGRVGVLDEYCSHRRASLVYGRNEECGLRCLYHGWKFDVEGNVVDMASEPVDKADPCRVKQKSYPAREAGGFVWTYMGPPEEMPVFEAPAFAPTPDARVSATKVRVRCNWAQILEGQIDSAHSSSLHSSDMVPAQVDGAQATDVNWLRPSTDKAPRFQIERTSYGFRYAAIRRPIMNEATHDYIRTTVYVAPFTALIPPNNVHNVATLLTPEDDETTMFYFIAWNGPDKPGVPPDVWRKFNRLEWGVDVDQNFDNLRNRANDYGQDRVLMKEGNFTGIAGIPNQDIAMWESMGKIGKRSSERMGASDVAVGAFRRLMVDAARTMKETGKAIGTQAPRIPHASISSFEGVVPKTTNWRSLGGGSETAPARAPQSVTA</sequence>
<evidence type="ECO:0000256" key="5">
    <source>
        <dbReference type="ARBA" id="ARBA00023014"/>
    </source>
</evidence>
<dbReference type="SUPFAM" id="SSF50022">
    <property type="entry name" value="ISP domain"/>
    <property type="match status" value="1"/>
</dbReference>
<dbReference type="PROSITE" id="PS00570">
    <property type="entry name" value="RING_HYDROXYL_ALPHA"/>
    <property type="match status" value="1"/>
</dbReference>
<dbReference type="EMBL" id="CP031417">
    <property type="protein sequence ID" value="AXK82353.1"/>
    <property type="molecule type" value="Genomic_DNA"/>
</dbReference>
<dbReference type="AlphaFoldDB" id="A0A345ZZK6"/>